<evidence type="ECO:0000313" key="1">
    <source>
        <dbReference type="EMBL" id="WBV60951.1"/>
    </source>
</evidence>
<gene>
    <name evidence="1" type="ORF">PFY12_02240</name>
</gene>
<protein>
    <recommendedName>
        <fullName evidence="3">DUF2314 domain-containing protein</fullName>
    </recommendedName>
</protein>
<evidence type="ECO:0008006" key="3">
    <source>
        <dbReference type="Google" id="ProtNLM"/>
    </source>
</evidence>
<evidence type="ECO:0000313" key="2">
    <source>
        <dbReference type="Proteomes" id="UP001210978"/>
    </source>
</evidence>
<dbReference type="EMBL" id="CP115859">
    <property type="protein sequence ID" value="WBV60951.1"/>
    <property type="molecule type" value="Genomic_DNA"/>
</dbReference>
<accession>A0ABY7QPI4</accession>
<dbReference type="Proteomes" id="UP001210978">
    <property type="component" value="Chromosome"/>
</dbReference>
<organism evidence="1 2">
    <name type="scientific">Chryseobacterium camelliae</name>
    <dbReference type="NCBI Taxonomy" id="1265445"/>
    <lineage>
        <taxon>Bacteria</taxon>
        <taxon>Pseudomonadati</taxon>
        <taxon>Bacteroidota</taxon>
        <taxon>Flavobacteriia</taxon>
        <taxon>Flavobacteriales</taxon>
        <taxon>Weeksellaceae</taxon>
        <taxon>Chryseobacterium group</taxon>
        <taxon>Chryseobacterium</taxon>
    </lineage>
</organism>
<sequence length="134" mass="16085">METKRIEFIIKDLLELIKLFSSNIDLYQTESSSHLYEMKLPFEKFIDDNGYSCEEIFHAFKNLDDETSEWISYSKNGKKIKQIAPFSTGVKFNHNEQLIEFEIRDYWLRKIIKGDLIIDYQKLTEFKPNFIIEI</sequence>
<proteinExistence type="predicted"/>
<dbReference type="RefSeq" id="WP_271149258.1">
    <property type="nucleotide sequence ID" value="NZ_CP115859.1"/>
</dbReference>
<reference evidence="1 2" key="1">
    <citation type="submission" date="2023-01" db="EMBL/GenBank/DDBJ databases">
        <title>Complete genome of Chryseobacterium camelliae VAN22-5A.</title>
        <authorList>
            <person name="Zong G."/>
            <person name="Cao G."/>
        </authorList>
    </citation>
    <scope>NUCLEOTIDE SEQUENCE [LARGE SCALE GENOMIC DNA]</scope>
    <source>
        <strain evidence="1 2">VAN22-5A</strain>
    </source>
</reference>
<name>A0ABY7QPI4_9FLAO</name>
<keyword evidence="2" id="KW-1185">Reference proteome</keyword>